<proteinExistence type="predicted"/>
<accession>A0AAW1V4D8</accession>
<evidence type="ECO:0008006" key="4">
    <source>
        <dbReference type="Google" id="ProtNLM"/>
    </source>
</evidence>
<comment type="caution">
    <text evidence="2">The sequence shown here is derived from an EMBL/GenBank/DDBJ whole genome shotgun (WGS) entry which is preliminary data.</text>
</comment>
<keyword evidence="3" id="KW-1185">Reference proteome</keyword>
<name>A0AAW1V4D8_9CUCU</name>
<dbReference type="AlphaFoldDB" id="A0AAW1V4D8"/>
<evidence type="ECO:0000313" key="3">
    <source>
        <dbReference type="Proteomes" id="UP001431783"/>
    </source>
</evidence>
<dbReference type="EMBL" id="JARQZJ010000124">
    <property type="protein sequence ID" value="KAK9890119.1"/>
    <property type="molecule type" value="Genomic_DNA"/>
</dbReference>
<organism evidence="2 3">
    <name type="scientific">Henosepilachna vigintioctopunctata</name>
    <dbReference type="NCBI Taxonomy" id="420089"/>
    <lineage>
        <taxon>Eukaryota</taxon>
        <taxon>Metazoa</taxon>
        <taxon>Ecdysozoa</taxon>
        <taxon>Arthropoda</taxon>
        <taxon>Hexapoda</taxon>
        <taxon>Insecta</taxon>
        <taxon>Pterygota</taxon>
        <taxon>Neoptera</taxon>
        <taxon>Endopterygota</taxon>
        <taxon>Coleoptera</taxon>
        <taxon>Polyphaga</taxon>
        <taxon>Cucujiformia</taxon>
        <taxon>Coccinelloidea</taxon>
        <taxon>Coccinellidae</taxon>
        <taxon>Epilachninae</taxon>
        <taxon>Epilachnini</taxon>
        <taxon>Henosepilachna</taxon>
    </lineage>
</organism>
<dbReference type="Gene3D" id="3.30.450.20">
    <property type="entry name" value="PAS domain"/>
    <property type="match status" value="1"/>
</dbReference>
<evidence type="ECO:0000256" key="1">
    <source>
        <dbReference type="SAM" id="Phobius"/>
    </source>
</evidence>
<dbReference type="InterPro" id="IPR029151">
    <property type="entry name" value="Sensor-like_sf"/>
</dbReference>
<keyword evidence="1" id="KW-1133">Transmembrane helix</keyword>
<dbReference type="Proteomes" id="UP001431783">
    <property type="component" value="Unassembled WGS sequence"/>
</dbReference>
<keyword evidence="1" id="KW-0472">Membrane</keyword>
<dbReference type="PANTHER" id="PTHR10166:SF66">
    <property type="entry name" value="VWFA AND CACHE DOMAIN-CONTAINING PROTEIN CG16868"/>
    <property type="match status" value="1"/>
</dbReference>
<reference evidence="2 3" key="1">
    <citation type="submission" date="2023-03" db="EMBL/GenBank/DDBJ databases">
        <title>Genome insight into feeding habits of ladybird beetles.</title>
        <authorList>
            <person name="Li H.-S."/>
            <person name="Huang Y.-H."/>
            <person name="Pang H."/>
        </authorList>
    </citation>
    <scope>NUCLEOTIDE SEQUENCE [LARGE SCALE GENOMIC DNA]</scope>
    <source>
        <strain evidence="2">SYSU_2023b</strain>
        <tissue evidence="2">Whole body</tissue>
    </source>
</reference>
<dbReference type="InterPro" id="IPR051173">
    <property type="entry name" value="Ca_channel_alpha-2/delta"/>
</dbReference>
<protein>
    <recommendedName>
        <fullName evidence="4">VWFA and cache domain-containing protein 1</fullName>
    </recommendedName>
</protein>
<dbReference type="SUPFAM" id="SSF103190">
    <property type="entry name" value="Sensory domain-like"/>
    <property type="match status" value="1"/>
</dbReference>
<dbReference type="PANTHER" id="PTHR10166">
    <property type="entry name" value="VOLTAGE-DEPENDENT CALCIUM CHANNEL SUBUNIT ALPHA-2/DELTA-RELATED"/>
    <property type="match status" value="1"/>
</dbReference>
<dbReference type="GO" id="GO:0005245">
    <property type="term" value="F:voltage-gated calcium channel activity"/>
    <property type="evidence" value="ECO:0007669"/>
    <property type="project" value="TreeGrafter"/>
</dbReference>
<evidence type="ECO:0000313" key="2">
    <source>
        <dbReference type="EMBL" id="KAK9890119.1"/>
    </source>
</evidence>
<dbReference type="GO" id="GO:0005891">
    <property type="term" value="C:voltage-gated calcium channel complex"/>
    <property type="evidence" value="ECO:0007669"/>
    <property type="project" value="TreeGrafter"/>
</dbReference>
<sequence>MIPYEIYFKILSALIIFTCMKLEPSYGHVLNNTNTKEILNSIINEFQNEFITLKNDELQVPAVNEFYGSLKFLHKKVEPQKKLEELSYKLKSNIDFIYKALHKAKHSFKARNGINSTKYRQAWILPCDDSLSIADHVKNHSSRFLIDQILNNLFYDLWTLKTYIKQVYILSLTDTSFEDPYFKHNCCGIIDHSILWRTYMSHNKYKTRRIILLLDHGSSVDDNDLGLSKLLAKQMIAVLNNEDRFTVIAIASKWSSLEVDESCGNEHLPSILSASDNNKELSNAFIDGVTSKNEITDHSMGMKIATKMARLFYAGNDTVLFLYITSGMEFSMSEAMDILATSDLTSPLIMNICAISSNIMSGFLLERNYVKNKFITKGRLIFISEEQSIGPSVAKFYDAYLEKNYNTTMKNSLPIWDYVAQDLFVSLSIGFPIGNKLVVIGIDVIFTKFFEDIIFYSHYQKDMYSILMNCDGIMLLHPSMPLNKLTKQIKFTDVSNVFSEPSLKENVLTKSNGNLVFRGIPVKYIWQQINNLYIILLVVKNVEEITFVPSKVNWLSGFASDELMSHLVDLASTGPTCKYLGHDVNLDSPSLYLSRSCFQSGLTKTNDSTILKLLSFRKSDELYHEGLQEGIQEELYNILQVIDLLQKNHVTSLNSEYVVRRFIATKSGILSIFPNVVVRSDFVPSERPWFTRANELKGKIVVSPPYLDNGGAGYIVTISFATRYVVLGIDVTYGFMLKLMLDQYVDCFLNITCFLVNDRGYLITHPDLLTSLENDDEPVEQLHIVHKESSVANDLLNHEEFVQKLACNDYSTATIQRYYQFNMNFQEILTSTVLGEPCISYSIGPIMGTNLFFGVVKAACPISRTFCPCSVVDRICLNCKNMEKEECECPCECQIHRSSCSNYTSHDDYKLCDPFLQRFSSDPTFNDRGEEIEPCSVSICEGKLNYLSCLGVIGCEWCMNDTYGFPLSTPFCTTMLSCFNGVLGSPSPYQNRNVEVTQLIPSMKNTGYIFGLIIIFGILFILIFVCWRSYGNASNNQRIYTSARQEEHLHMSDLNVNDDFLEQGNHSDKLLIDEKKRSPISPYCVTSNYSRPATAADSDHGYSTMTPHDESEHLSLAPIEIDSLEEDIASDRATPPVKHKIQLTKIPHRNCIIVPVTVHRNVDAT</sequence>
<feature type="transmembrane region" description="Helical" evidence="1">
    <location>
        <begin position="1008"/>
        <end position="1030"/>
    </location>
</feature>
<gene>
    <name evidence="2" type="ORF">WA026_008929</name>
</gene>
<keyword evidence="1" id="KW-0812">Transmembrane</keyword>